<feature type="region of interest" description="Disordered" evidence="1">
    <location>
        <begin position="415"/>
        <end position="498"/>
    </location>
</feature>
<gene>
    <name evidence="3" type="ORF">LZC94_19300</name>
</gene>
<evidence type="ECO:0000313" key="3">
    <source>
        <dbReference type="EMBL" id="WXB19364.1"/>
    </source>
</evidence>
<proteinExistence type="predicted"/>
<keyword evidence="2" id="KW-0812">Transmembrane</keyword>
<organism evidence="3 4">
    <name type="scientific">Pendulispora albinea</name>
    <dbReference type="NCBI Taxonomy" id="2741071"/>
    <lineage>
        <taxon>Bacteria</taxon>
        <taxon>Pseudomonadati</taxon>
        <taxon>Myxococcota</taxon>
        <taxon>Myxococcia</taxon>
        <taxon>Myxococcales</taxon>
        <taxon>Sorangiineae</taxon>
        <taxon>Pendulisporaceae</taxon>
        <taxon>Pendulispora</taxon>
    </lineage>
</organism>
<sequence>MDILGWFLAFVGACGVVFGVLQMLKLKKMNRVPHRRPSEIVQLGPGAADAKRLVSTEGFVQPGQQQLFGPMSGQPCLAYEISVEVKWEKFSETEDGVDKTTGTDKVHTEAHGCQFYVTDGVGAVVVDSNGDIETSMEKTHSSTVDVKNVARLPTALQFGQMMADTPVVPDNRDANILAFVGTERILRPSPTLYALGQLDMAPHGPTLRVPKGIGTGKLILATKGRAHALKTAKRNMILGYALGGVLALGGTGAGLFAPKAEASAGPGACPAEIVDPAVDCDGRMNSREGKTYAWTLREAGHFNVKVDAPAVNNPIVVQVTLESSDGRKIAEGHGVGFGPTRIDRQPLEPGSYRLVIHDLLERDVQGGLGFHLSVEREAAPTEGEVDAAPSAAAVAPEPASSTAVGAAAVETMAAASAPVHSTHRAKPKTKASLHAAADAGKPSAPPKAEAPAPPPPPPPQVKAEPAPAPPPPPKAAPPPPKPAPPPEKKGVSLEVHFP</sequence>
<evidence type="ECO:0000256" key="1">
    <source>
        <dbReference type="SAM" id="MobiDB-lite"/>
    </source>
</evidence>
<dbReference type="Proteomes" id="UP001370348">
    <property type="component" value="Chromosome"/>
</dbReference>
<feature type="transmembrane region" description="Helical" evidence="2">
    <location>
        <begin position="6"/>
        <end position="26"/>
    </location>
</feature>
<dbReference type="RefSeq" id="WP_394828984.1">
    <property type="nucleotide sequence ID" value="NZ_CP089984.1"/>
</dbReference>
<reference evidence="3 4" key="1">
    <citation type="submission" date="2021-12" db="EMBL/GenBank/DDBJ databases">
        <title>Discovery of the Pendulisporaceae a myxobacterial family with distinct sporulation behavior and unique specialized metabolism.</title>
        <authorList>
            <person name="Garcia R."/>
            <person name="Popoff A."/>
            <person name="Bader C.D."/>
            <person name="Loehr J."/>
            <person name="Walesch S."/>
            <person name="Walt C."/>
            <person name="Boldt J."/>
            <person name="Bunk B."/>
            <person name="Haeckl F.J.F.P.J."/>
            <person name="Gunesch A.P."/>
            <person name="Birkelbach J."/>
            <person name="Nuebel U."/>
            <person name="Pietschmann T."/>
            <person name="Bach T."/>
            <person name="Mueller R."/>
        </authorList>
    </citation>
    <scope>NUCLEOTIDE SEQUENCE [LARGE SCALE GENOMIC DNA]</scope>
    <source>
        <strain evidence="3 4">MSr11954</strain>
    </source>
</reference>
<feature type="compositionally biased region" description="Basic residues" evidence="1">
    <location>
        <begin position="421"/>
        <end position="431"/>
    </location>
</feature>
<evidence type="ECO:0000256" key="2">
    <source>
        <dbReference type="SAM" id="Phobius"/>
    </source>
</evidence>
<feature type="compositionally biased region" description="Basic and acidic residues" evidence="1">
    <location>
        <begin position="486"/>
        <end position="498"/>
    </location>
</feature>
<feature type="compositionally biased region" description="Pro residues" evidence="1">
    <location>
        <begin position="451"/>
        <end position="485"/>
    </location>
</feature>
<evidence type="ECO:0000313" key="4">
    <source>
        <dbReference type="Proteomes" id="UP001370348"/>
    </source>
</evidence>
<keyword evidence="4" id="KW-1185">Reference proteome</keyword>
<name>A0ABZ2MA24_9BACT</name>
<keyword evidence="2" id="KW-0472">Membrane</keyword>
<accession>A0ABZ2MA24</accession>
<protein>
    <recommendedName>
        <fullName evidence="5">RING-type E3 ubiquitin transferase</fullName>
    </recommendedName>
</protein>
<evidence type="ECO:0008006" key="5">
    <source>
        <dbReference type="Google" id="ProtNLM"/>
    </source>
</evidence>
<keyword evidence="2" id="KW-1133">Transmembrane helix</keyword>
<feature type="transmembrane region" description="Helical" evidence="2">
    <location>
        <begin position="237"/>
        <end position="257"/>
    </location>
</feature>
<dbReference type="EMBL" id="CP089984">
    <property type="protein sequence ID" value="WXB19364.1"/>
    <property type="molecule type" value="Genomic_DNA"/>
</dbReference>